<accession>A0ABV5UIP1</accession>
<comment type="caution">
    <text evidence="1">The sequence shown here is derived from an EMBL/GenBank/DDBJ whole genome shotgun (WGS) entry which is preliminary data.</text>
</comment>
<gene>
    <name evidence="1" type="ORF">ACFFTO_44450</name>
</gene>
<proteinExistence type="predicted"/>
<reference evidence="1 2" key="1">
    <citation type="submission" date="2024-09" db="EMBL/GenBank/DDBJ databases">
        <authorList>
            <person name="Sun Q."/>
            <person name="Mori K."/>
        </authorList>
    </citation>
    <scope>NUCLEOTIDE SEQUENCE [LARGE SCALE GENOMIC DNA]</scope>
    <source>
        <strain evidence="1 2">JCM 13852</strain>
    </source>
</reference>
<keyword evidence="2" id="KW-1185">Reference proteome</keyword>
<organism evidence="1 2">
    <name type="scientific">Amycolatopsis plumensis</name>
    <dbReference type="NCBI Taxonomy" id="236508"/>
    <lineage>
        <taxon>Bacteria</taxon>
        <taxon>Bacillati</taxon>
        <taxon>Actinomycetota</taxon>
        <taxon>Actinomycetes</taxon>
        <taxon>Pseudonocardiales</taxon>
        <taxon>Pseudonocardiaceae</taxon>
        <taxon>Amycolatopsis</taxon>
    </lineage>
</organism>
<dbReference type="EMBL" id="JBHMBK010000078">
    <property type="protein sequence ID" value="MFB9691266.1"/>
    <property type="molecule type" value="Genomic_DNA"/>
</dbReference>
<protein>
    <submittedName>
        <fullName evidence="1">Uncharacterized protein</fullName>
    </submittedName>
</protein>
<dbReference type="RefSeq" id="WP_378207974.1">
    <property type="nucleotide sequence ID" value="NZ_JBHMBK010000078.1"/>
</dbReference>
<sequence length="53" mass="5606">MVGIGVRTQPTIRLAENVPGDFEADLVRIAVSARVTDAVIADKTAVQTLRVTA</sequence>
<evidence type="ECO:0000313" key="2">
    <source>
        <dbReference type="Proteomes" id="UP001589535"/>
    </source>
</evidence>
<name>A0ABV5UIP1_9PSEU</name>
<evidence type="ECO:0000313" key="1">
    <source>
        <dbReference type="EMBL" id="MFB9691266.1"/>
    </source>
</evidence>
<dbReference type="Proteomes" id="UP001589535">
    <property type="component" value="Unassembled WGS sequence"/>
</dbReference>